<evidence type="ECO:0000256" key="1">
    <source>
        <dbReference type="ARBA" id="ARBA00022853"/>
    </source>
</evidence>
<dbReference type="CDD" id="cd10529">
    <property type="entry name" value="SET_SETD5-like"/>
    <property type="match status" value="1"/>
</dbReference>
<dbReference type="EMBL" id="PDUG01000001">
    <property type="protein sequence ID" value="PIC54044.1"/>
    <property type="molecule type" value="Genomic_DNA"/>
</dbReference>
<feature type="domain" description="SET" evidence="3">
    <location>
        <begin position="124"/>
        <end position="246"/>
    </location>
</feature>
<dbReference type="PANTHER" id="PTHR46462">
    <property type="entry name" value="UPSET, ISOFORM A"/>
    <property type="match status" value="1"/>
</dbReference>
<comment type="caution">
    <text evidence="4">The sequence shown here is derived from an EMBL/GenBank/DDBJ whole genome shotgun (WGS) entry which is preliminary data.</text>
</comment>
<dbReference type="SMART" id="SM00317">
    <property type="entry name" value="SET"/>
    <property type="match status" value="1"/>
</dbReference>
<evidence type="ECO:0000256" key="2">
    <source>
        <dbReference type="SAM" id="MobiDB-lite"/>
    </source>
</evidence>
<accession>A0A2G5VQH5</accession>
<dbReference type="GO" id="GO:0034967">
    <property type="term" value="C:Set3 complex"/>
    <property type="evidence" value="ECO:0007669"/>
    <property type="project" value="TreeGrafter"/>
</dbReference>
<dbReference type="PANTHER" id="PTHR46462:SF3">
    <property type="entry name" value="UPSET, ISOFORM A"/>
    <property type="match status" value="1"/>
</dbReference>
<evidence type="ECO:0000313" key="4">
    <source>
        <dbReference type="EMBL" id="PIC54044.1"/>
    </source>
</evidence>
<feature type="compositionally biased region" description="Polar residues" evidence="2">
    <location>
        <begin position="1"/>
        <end position="10"/>
    </location>
</feature>
<name>A0A2G5VQH5_9PELO</name>
<dbReference type="AlphaFoldDB" id="A0A2G5VQH5"/>
<dbReference type="OrthoDB" id="5877798at2759"/>
<dbReference type="GO" id="GO:0006325">
    <property type="term" value="P:chromatin organization"/>
    <property type="evidence" value="ECO:0007669"/>
    <property type="project" value="UniProtKB-KW"/>
</dbReference>
<keyword evidence="5" id="KW-1185">Reference proteome</keyword>
<evidence type="ECO:0000313" key="5">
    <source>
        <dbReference type="Proteomes" id="UP000230233"/>
    </source>
</evidence>
<feature type="compositionally biased region" description="Basic and acidic residues" evidence="2">
    <location>
        <begin position="11"/>
        <end position="24"/>
    </location>
</feature>
<dbReference type="SUPFAM" id="SSF82199">
    <property type="entry name" value="SET domain"/>
    <property type="match status" value="1"/>
</dbReference>
<dbReference type="InterPro" id="IPR001214">
    <property type="entry name" value="SET_dom"/>
</dbReference>
<feature type="compositionally biased region" description="Basic and acidic residues" evidence="2">
    <location>
        <begin position="49"/>
        <end position="64"/>
    </location>
</feature>
<dbReference type="GO" id="GO:0006355">
    <property type="term" value="P:regulation of DNA-templated transcription"/>
    <property type="evidence" value="ECO:0007669"/>
    <property type="project" value="TreeGrafter"/>
</dbReference>
<dbReference type="Gene3D" id="2.170.270.10">
    <property type="entry name" value="SET domain"/>
    <property type="match status" value="1"/>
</dbReference>
<keyword evidence="1" id="KW-0156">Chromatin regulator</keyword>
<dbReference type="STRING" id="1611254.A0A2G5VQH5"/>
<evidence type="ECO:0000259" key="3">
    <source>
        <dbReference type="SMART" id="SM00317"/>
    </source>
</evidence>
<sequence>MSDSSKSVQKSFEKSVKFGEKEPTEEVFTDDEPAKKRSKNSANSKNKRRAAEEKLRAEEQRAKEEEEELKKLKEVMKESAEAAQAFNRPVTQFNEYSNLASELLNSLPQTVGADILLKDVHPQDKAEALADKLLTTEDVEPRELILEITGRVSMAAEVQRSPGGGNGIFMYDGLMRGTAGEDIMGGKQEFICIETTNVARRSCTPNCVLKHVLGSQATLGIFILATKSIARGQEVTLPFDADWIQSDVPLKCVDHSTPQTCPWEEERMRVAATKARRQPRFT</sequence>
<proteinExistence type="predicted"/>
<gene>
    <name evidence="4" type="primary">Cnig_chr_I.g3466</name>
    <name evidence="4" type="ORF">B9Z55_003466</name>
</gene>
<reference evidence="5" key="1">
    <citation type="submission" date="2017-10" db="EMBL/GenBank/DDBJ databases">
        <title>Rapid genome shrinkage in a self-fertile nematode reveals novel sperm competition proteins.</title>
        <authorList>
            <person name="Yin D."/>
            <person name="Schwarz E.M."/>
            <person name="Thomas C.G."/>
            <person name="Felde R.L."/>
            <person name="Korf I.F."/>
            <person name="Cutter A.D."/>
            <person name="Schartner C.M."/>
            <person name="Ralston E.J."/>
            <person name="Meyer B.J."/>
            <person name="Haag E.S."/>
        </authorList>
    </citation>
    <scope>NUCLEOTIDE SEQUENCE [LARGE SCALE GENOMIC DNA]</scope>
    <source>
        <strain evidence="5">JU1422</strain>
    </source>
</reference>
<organism evidence="4 5">
    <name type="scientific">Caenorhabditis nigoni</name>
    <dbReference type="NCBI Taxonomy" id="1611254"/>
    <lineage>
        <taxon>Eukaryota</taxon>
        <taxon>Metazoa</taxon>
        <taxon>Ecdysozoa</taxon>
        <taxon>Nematoda</taxon>
        <taxon>Chromadorea</taxon>
        <taxon>Rhabditida</taxon>
        <taxon>Rhabditina</taxon>
        <taxon>Rhabditomorpha</taxon>
        <taxon>Rhabditoidea</taxon>
        <taxon>Rhabditidae</taxon>
        <taxon>Peloderinae</taxon>
        <taxon>Caenorhabditis</taxon>
    </lineage>
</organism>
<dbReference type="InterPro" id="IPR046341">
    <property type="entry name" value="SET_dom_sf"/>
</dbReference>
<feature type="region of interest" description="Disordered" evidence="2">
    <location>
        <begin position="1"/>
        <end position="64"/>
    </location>
</feature>
<protein>
    <recommendedName>
        <fullName evidence="3">SET domain-containing protein</fullName>
    </recommendedName>
</protein>
<dbReference type="GO" id="GO:0070210">
    <property type="term" value="C:Rpd3L-Expanded complex"/>
    <property type="evidence" value="ECO:0007669"/>
    <property type="project" value="TreeGrafter"/>
</dbReference>
<dbReference type="Proteomes" id="UP000230233">
    <property type="component" value="Chromosome I"/>
</dbReference>